<name>A0AAV2L6J8_KNICA</name>
<keyword evidence="3" id="KW-1185">Reference proteome</keyword>
<dbReference type="Proteomes" id="UP001497482">
    <property type="component" value="Chromosome 21"/>
</dbReference>
<evidence type="ECO:0000313" key="2">
    <source>
        <dbReference type="EMBL" id="CAL1596648.1"/>
    </source>
</evidence>
<organism evidence="2 3">
    <name type="scientific">Knipowitschia caucasica</name>
    <name type="common">Caucasian dwarf goby</name>
    <name type="synonym">Pomatoschistus caucasicus</name>
    <dbReference type="NCBI Taxonomy" id="637954"/>
    <lineage>
        <taxon>Eukaryota</taxon>
        <taxon>Metazoa</taxon>
        <taxon>Chordata</taxon>
        <taxon>Craniata</taxon>
        <taxon>Vertebrata</taxon>
        <taxon>Euteleostomi</taxon>
        <taxon>Actinopterygii</taxon>
        <taxon>Neopterygii</taxon>
        <taxon>Teleostei</taxon>
        <taxon>Neoteleostei</taxon>
        <taxon>Acanthomorphata</taxon>
        <taxon>Gobiaria</taxon>
        <taxon>Gobiiformes</taxon>
        <taxon>Gobioidei</taxon>
        <taxon>Gobiidae</taxon>
        <taxon>Gobiinae</taxon>
        <taxon>Knipowitschia</taxon>
    </lineage>
</organism>
<dbReference type="AlphaFoldDB" id="A0AAV2L6J8"/>
<sequence length="637" mass="70201">MLSAVALHTSVRLHISLCPLVYYGKPYHHLHMNHTPEGLFICMDGFLSRPITGDCIQMPSVTSDPVVLVSAAAPGLQSEQLGRHFPELQQNGTLCGVEVQLRFSPSNTSVFRMFSFGDVSVLHLEPLGPNVTVSFYVKGQLWSSWIIGAVSNHSFFLPAACRLGDSVIRPNSSINKDSCTDTKCDALGRIHVSSCGGQQTCIGHNCSLDLLCSVLGPLVVDFRGNMRMIPNRCTFVLLETTYCSIRAVFRDRRRQDLVFIESLSFRIQNDTFSCSRERSLLDSSYIHGLCSDSWNITGNILHTQGCDAQYQEAPDPFINLAVVTQRCHFFLKDVGSPCHLEVNPRPFVRSCLELFSFYPDTDGIDHEFCGISPEGAPYCQCRAIYAAPFRQSGTYNLPVDCGKNSSSLSLVTCLLEDTPFSPLDLHLLDPTCKGQMDPVTHMLRFSFNHSHKETNCGGLVLNGPVFDPALIRQVSPQTDIPVGTRVWVALTLKQVDHLIKSSWATPSSATPFGVTPPRPTPPRAKPSRATPPMATSPRATPSWVTLTWALPSSAPPSSAPPSSTTASLQDYVPRRKLIVERCASAGAADVVVERNNGESRSIFSFKMFCFEGFPPGIRLHTVTEKFVVLKQMKKKNE</sequence>
<evidence type="ECO:0000313" key="3">
    <source>
        <dbReference type="Proteomes" id="UP001497482"/>
    </source>
</evidence>
<protein>
    <recommendedName>
        <fullName evidence="4">CUB domain-containing protein</fullName>
    </recommendedName>
</protein>
<feature type="compositionally biased region" description="Pro residues" evidence="1">
    <location>
        <begin position="514"/>
        <end position="524"/>
    </location>
</feature>
<evidence type="ECO:0008006" key="4">
    <source>
        <dbReference type="Google" id="ProtNLM"/>
    </source>
</evidence>
<gene>
    <name evidence="2" type="ORF">KC01_LOCUS25297</name>
</gene>
<accession>A0AAV2L6J8</accession>
<reference evidence="2 3" key="1">
    <citation type="submission" date="2024-04" db="EMBL/GenBank/DDBJ databases">
        <authorList>
            <person name="Waldvogel A.-M."/>
            <person name="Schoenle A."/>
        </authorList>
    </citation>
    <scope>NUCLEOTIDE SEQUENCE [LARGE SCALE GENOMIC DNA]</scope>
</reference>
<proteinExistence type="predicted"/>
<feature type="region of interest" description="Disordered" evidence="1">
    <location>
        <begin position="506"/>
        <end position="539"/>
    </location>
</feature>
<dbReference type="EMBL" id="OZ035843">
    <property type="protein sequence ID" value="CAL1596648.1"/>
    <property type="molecule type" value="Genomic_DNA"/>
</dbReference>
<evidence type="ECO:0000256" key="1">
    <source>
        <dbReference type="SAM" id="MobiDB-lite"/>
    </source>
</evidence>